<dbReference type="EC" id="2.1.1.157" evidence="7"/>
<dbReference type="GO" id="GO:0000234">
    <property type="term" value="F:phosphoethanolamine N-methyltransferase activity"/>
    <property type="evidence" value="ECO:0007669"/>
    <property type="project" value="UniProtKB-EC"/>
</dbReference>
<name>A0A2R8B3M1_9RHOB</name>
<dbReference type="Gene3D" id="3.40.50.150">
    <property type="entry name" value="Vaccinia Virus protein VP39"/>
    <property type="match status" value="1"/>
</dbReference>
<dbReference type="GO" id="GO:0032259">
    <property type="term" value="P:methylation"/>
    <property type="evidence" value="ECO:0007669"/>
    <property type="project" value="UniProtKB-KW"/>
</dbReference>
<comment type="pathway">
    <text evidence="4">Phospholipid metabolism.</text>
</comment>
<evidence type="ECO:0000256" key="1">
    <source>
        <dbReference type="ARBA" id="ARBA00005189"/>
    </source>
</evidence>
<evidence type="ECO:0000256" key="4">
    <source>
        <dbReference type="ARBA" id="ARBA00025707"/>
    </source>
</evidence>
<evidence type="ECO:0000256" key="5">
    <source>
        <dbReference type="ARBA" id="ARBA00047622"/>
    </source>
</evidence>
<organism evidence="7 8">
    <name type="scientific">Albidovulum aquaemixtae</name>
    <dbReference type="NCBI Taxonomy" id="1542388"/>
    <lineage>
        <taxon>Bacteria</taxon>
        <taxon>Pseudomonadati</taxon>
        <taxon>Pseudomonadota</taxon>
        <taxon>Alphaproteobacteria</taxon>
        <taxon>Rhodobacterales</taxon>
        <taxon>Paracoccaceae</taxon>
        <taxon>Albidovulum</taxon>
    </lineage>
</organism>
<keyword evidence="2 7" id="KW-0489">Methyltransferase</keyword>
<keyword evidence="3 7" id="KW-0808">Transferase</keyword>
<reference evidence="7 8" key="1">
    <citation type="submission" date="2018-03" db="EMBL/GenBank/DDBJ databases">
        <authorList>
            <person name="Keele B.F."/>
        </authorList>
    </citation>
    <scope>NUCLEOTIDE SEQUENCE [LARGE SCALE GENOMIC DNA]</scope>
    <source>
        <strain evidence="7 8">CECT 8626</strain>
    </source>
</reference>
<dbReference type="Pfam" id="PF13649">
    <property type="entry name" value="Methyltransf_25"/>
    <property type="match status" value="1"/>
</dbReference>
<dbReference type="AlphaFoldDB" id="A0A2R8B3M1"/>
<evidence type="ECO:0000259" key="6">
    <source>
        <dbReference type="Pfam" id="PF13649"/>
    </source>
</evidence>
<dbReference type="RefSeq" id="WP_108851724.1">
    <property type="nucleotide sequence ID" value="NZ_OMOQ01000001.1"/>
</dbReference>
<dbReference type="OrthoDB" id="9765084at2"/>
<gene>
    <name evidence="7" type="ORF">DEA8626_00777</name>
</gene>
<dbReference type="InterPro" id="IPR041698">
    <property type="entry name" value="Methyltransf_25"/>
</dbReference>
<evidence type="ECO:0000256" key="2">
    <source>
        <dbReference type="ARBA" id="ARBA00022603"/>
    </source>
</evidence>
<comment type="pathway">
    <text evidence="1">Lipid metabolism.</text>
</comment>
<dbReference type="PANTHER" id="PTHR44307">
    <property type="entry name" value="PHOSPHOETHANOLAMINE METHYLTRANSFERASE"/>
    <property type="match status" value="1"/>
</dbReference>
<feature type="domain" description="Methyltransferase" evidence="6">
    <location>
        <begin position="46"/>
        <end position="142"/>
    </location>
</feature>
<accession>A0A2R8B3M1</accession>
<evidence type="ECO:0000256" key="3">
    <source>
        <dbReference type="ARBA" id="ARBA00022679"/>
    </source>
</evidence>
<proteinExistence type="predicted"/>
<keyword evidence="8" id="KW-1185">Reference proteome</keyword>
<evidence type="ECO:0000313" key="8">
    <source>
        <dbReference type="Proteomes" id="UP000244924"/>
    </source>
</evidence>
<protein>
    <submittedName>
        <fullName evidence="7">Sarcosine/dimethylglycine N-methyltransferase</fullName>
        <ecNumber evidence="7">2.1.1.157</ecNumber>
    </submittedName>
</protein>
<dbReference type="SUPFAM" id="SSF53335">
    <property type="entry name" value="S-adenosyl-L-methionine-dependent methyltransferases"/>
    <property type="match status" value="1"/>
</dbReference>
<dbReference type="Proteomes" id="UP000244924">
    <property type="component" value="Unassembled WGS sequence"/>
</dbReference>
<dbReference type="CDD" id="cd02440">
    <property type="entry name" value="AdoMet_MTases"/>
    <property type="match status" value="1"/>
</dbReference>
<dbReference type="PANTHER" id="PTHR44307:SF2">
    <property type="entry name" value="PHOSPHOETHANOLAMINE METHYLTRANSFERASE ISOFORM X1"/>
    <property type="match status" value="1"/>
</dbReference>
<sequence>MSATEHYNRSIIAFLGELWGEGYLSPGGPEEVARIVEGLDLAGKTVLDVGSGAGGVAMTLVREHGAGRVVGIDVEDDVCEAARQLVAEAGLAERIEFRRVEPGPFPLPDASVDIIFSKDSIVHIRDKEALAAEAFRVLRPGGWFAASDWMISHDGAPSPEMAYYLTCEDLDFGMASPVRYERALRQAGFTKVRLTNRNQWYRERAQEELGWLSGGGRQRFVDILGAQAVADQIKTWTAMVQVVESGEHCPHHFRGQKP</sequence>
<dbReference type="InterPro" id="IPR029063">
    <property type="entry name" value="SAM-dependent_MTases_sf"/>
</dbReference>
<comment type="catalytic activity">
    <reaction evidence="5">
        <text>phosphoethanolamine + S-adenosyl-L-methionine = N-methylethanolamine phosphate + S-adenosyl-L-homocysteine + H(+)</text>
        <dbReference type="Rhea" id="RHEA:20365"/>
        <dbReference type="ChEBI" id="CHEBI:15378"/>
        <dbReference type="ChEBI" id="CHEBI:57781"/>
        <dbReference type="ChEBI" id="CHEBI:57856"/>
        <dbReference type="ChEBI" id="CHEBI:58190"/>
        <dbReference type="ChEBI" id="CHEBI:59789"/>
        <dbReference type="EC" id="2.1.1.103"/>
    </reaction>
    <physiologicalReaction direction="left-to-right" evidence="5">
        <dbReference type="Rhea" id="RHEA:20366"/>
    </physiologicalReaction>
</comment>
<evidence type="ECO:0000313" key="7">
    <source>
        <dbReference type="EMBL" id="SPH17261.1"/>
    </source>
</evidence>
<dbReference type="EMBL" id="OMOQ01000001">
    <property type="protein sequence ID" value="SPH17261.1"/>
    <property type="molecule type" value="Genomic_DNA"/>
</dbReference>